<dbReference type="RefSeq" id="WP_289231314.1">
    <property type="nucleotide sequence ID" value="NZ_AP027735.1"/>
</dbReference>
<organism evidence="1">
    <name type="scientific">Barrientosiimonas endolithica</name>
    <dbReference type="NCBI Taxonomy" id="1535208"/>
    <lineage>
        <taxon>Bacteria</taxon>
        <taxon>Bacillati</taxon>
        <taxon>Actinomycetota</taxon>
        <taxon>Actinomycetes</taxon>
        <taxon>Micrococcales</taxon>
        <taxon>Dermacoccaceae</taxon>
        <taxon>Barrientosiimonas</taxon>
    </lineage>
</organism>
<proteinExistence type="predicted"/>
<gene>
    <name evidence="1" type="ORF">GCM10025872_28100</name>
</gene>
<dbReference type="EMBL" id="AP027735">
    <property type="protein sequence ID" value="BDZ59153.1"/>
    <property type="molecule type" value="Genomic_DNA"/>
</dbReference>
<reference evidence="1" key="2">
    <citation type="submission" date="2023-02" db="EMBL/GenBank/DDBJ databases">
        <authorList>
            <person name="Sun Q."/>
            <person name="Mori K."/>
        </authorList>
    </citation>
    <scope>NUCLEOTIDE SEQUENCE</scope>
    <source>
        <strain evidence="1">NBRC 110608</strain>
    </source>
</reference>
<evidence type="ECO:0000313" key="1">
    <source>
        <dbReference type="EMBL" id="BDZ59153.1"/>
    </source>
</evidence>
<accession>A0ABM8HDZ7</accession>
<reference evidence="1" key="1">
    <citation type="journal article" date="2014" name="Int. J. Syst. Evol. Microbiol.">
        <title>Complete genome of a new Firmicutes species belonging to the dominant human colonic microbiota ('Ruminococcus bicirculans') reveals two chromosomes and a selective capacity to utilize plant glucans.</title>
        <authorList>
            <consortium name="NISC Comparative Sequencing Program"/>
            <person name="Wegmann U."/>
            <person name="Louis P."/>
            <person name="Goesmann A."/>
            <person name="Henrissat B."/>
            <person name="Duncan S.H."/>
            <person name="Flint H.J."/>
        </authorList>
    </citation>
    <scope>NUCLEOTIDE SEQUENCE</scope>
    <source>
        <strain evidence="1">NBRC 110608</strain>
    </source>
</reference>
<protein>
    <submittedName>
        <fullName evidence="1">Uncharacterized protein</fullName>
    </submittedName>
</protein>
<sequence length="58" mass="6535">MRSSSLSVEFPEVVLDAPNGAPVRVRLWVSTQVEREGDAPRRVRFERTWEVPAAVDLA</sequence>
<name>A0ABM8HDZ7_9MICO</name>